<dbReference type="InterPro" id="IPR001503">
    <property type="entry name" value="Glyco_trans_10"/>
</dbReference>
<proteinExistence type="inferred from homology"/>
<dbReference type="SUPFAM" id="SSF53756">
    <property type="entry name" value="UDP-Glycosyltransferase/glycogen phosphorylase"/>
    <property type="match status" value="1"/>
</dbReference>
<dbReference type="InterPro" id="IPR055270">
    <property type="entry name" value="Glyco_tran_10_C"/>
</dbReference>
<comment type="similarity">
    <text evidence="2 5">Belongs to the glycosyltransferase 10 family.</text>
</comment>
<comment type="subcellular location">
    <subcellularLocation>
        <location evidence="5">Golgi apparatus</location>
        <location evidence="5">Golgi stack membrane</location>
        <topology evidence="5">Single-pass type II membrane protein</topology>
    </subcellularLocation>
</comment>
<evidence type="ECO:0000256" key="3">
    <source>
        <dbReference type="ARBA" id="ARBA00022676"/>
    </source>
</evidence>
<evidence type="ECO:0000259" key="6">
    <source>
        <dbReference type="Pfam" id="PF00852"/>
    </source>
</evidence>
<comment type="pathway">
    <text evidence="1">Protein modification; protein glycosylation.</text>
</comment>
<comment type="caution">
    <text evidence="7">The sequence shown here is derived from an EMBL/GenBank/DDBJ whole genome shotgun (WGS) entry which is preliminary data.</text>
</comment>
<keyword evidence="3 5" id="KW-0328">Glycosyltransferase</keyword>
<dbReference type="FunFam" id="3.40.50.11660:FF:000016">
    <property type="entry name" value="4-galactosyl-N-acetylglucosaminide 3-alpha-L-fucosyltransferase"/>
    <property type="match status" value="1"/>
</dbReference>
<dbReference type="GO" id="GO:0032580">
    <property type="term" value="C:Golgi cisterna membrane"/>
    <property type="evidence" value="ECO:0007669"/>
    <property type="project" value="UniProtKB-SubCell"/>
</dbReference>
<dbReference type="InterPro" id="IPR038577">
    <property type="entry name" value="GT10-like_C_sf"/>
</dbReference>
<keyword evidence="8" id="KW-1185">Reference proteome</keyword>
<evidence type="ECO:0000256" key="4">
    <source>
        <dbReference type="ARBA" id="ARBA00022679"/>
    </source>
</evidence>
<dbReference type="AlphaFoldDB" id="A0AAN7YUY3"/>
<evidence type="ECO:0000256" key="5">
    <source>
        <dbReference type="RuleBase" id="RU003832"/>
    </source>
</evidence>
<keyword evidence="5" id="KW-0333">Golgi apparatus</keyword>
<evidence type="ECO:0000256" key="2">
    <source>
        <dbReference type="ARBA" id="ARBA00008919"/>
    </source>
</evidence>
<name>A0AAN7YUY3_9MYCE</name>
<organism evidence="7 8">
    <name type="scientific">Dictyostelium firmibasis</name>
    <dbReference type="NCBI Taxonomy" id="79012"/>
    <lineage>
        <taxon>Eukaryota</taxon>
        <taxon>Amoebozoa</taxon>
        <taxon>Evosea</taxon>
        <taxon>Eumycetozoa</taxon>
        <taxon>Dictyostelia</taxon>
        <taxon>Dictyosteliales</taxon>
        <taxon>Dictyosteliaceae</taxon>
        <taxon>Dictyostelium</taxon>
    </lineage>
</organism>
<keyword evidence="4 5" id="KW-0808">Transferase</keyword>
<accession>A0AAN7YUY3</accession>
<dbReference type="Proteomes" id="UP001344447">
    <property type="component" value="Unassembled WGS sequence"/>
</dbReference>
<feature type="domain" description="Fucosyltransferase C-terminal" evidence="6">
    <location>
        <begin position="256"/>
        <end position="401"/>
    </location>
</feature>
<protein>
    <recommendedName>
        <fullName evidence="5">Fucosyltransferase</fullName>
        <ecNumber evidence="5">2.4.1.-</ecNumber>
    </recommendedName>
</protein>
<evidence type="ECO:0000313" key="7">
    <source>
        <dbReference type="EMBL" id="KAK5581071.1"/>
    </source>
</evidence>
<keyword evidence="5" id="KW-0812">Transmembrane</keyword>
<dbReference type="Gene3D" id="3.40.50.11660">
    <property type="entry name" value="Glycosyl transferase family 10, C-terminal domain"/>
    <property type="match status" value="1"/>
</dbReference>
<evidence type="ECO:0000313" key="8">
    <source>
        <dbReference type="Proteomes" id="UP001344447"/>
    </source>
</evidence>
<dbReference type="PANTHER" id="PTHR11929:SF194">
    <property type="entry name" value="ALPHA-(1,3)-FUCOSYLTRANSFERASE 10"/>
    <property type="match status" value="1"/>
</dbReference>
<evidence type="ECO:0000256" key="1">
    <source>
        <dbReference type="ARBA" id="ARBA00004922"/>
    </source>
</evidence>
<gene>
    <name evidence="7" type="ORF">RB653_001099</name>
</gene>
<sequence length="460" mass="53919">MIVIGYNVVYFNSSSTTTTSTTTTSTTSTITTITTITTTTENSAKLKLVYGNYFNMDENHHKNSNIYNLDNDDPYRNTFIEGEGEIKNFKELNISSNKVVYFDFVGKYDGEAIDIDIVTKCKGLDNQFYYLVRKPNYQNHTADMEIFNDYLSHFQRDRLNFGKNIDLPKTLIGLEPQPLRTCEFNETCVEYFNFKISFESNSDIRFGFDTPISSSFQGYKELSLHELLKIKNQFQKEYQEKKLNNTLESHQSSFPLVNWFCTNCQSFSNRNEYVQELMKYIVIDSYGKCLNNIPTSDYLKRESGDPFERKKNILSKYKFTIVFENSLCQDYVSEKVLDALVAGSVPIFMAHPSTIKYLPYRSFIFVGDFNSAEELANFLKYLDRNQEEYNKYHAWRTNQTAIEQWKGVNNYPNKPGFRFPEFQCPLLRHFLRFKNNEIPLKKLKYVPFKSVCLPSDYFKI</sequence>
<dbReference type="EC" id="2.4.1.-" evidence="5"/>
<dbReference type="EMBL" id="JAVFKY010000002">
    <property type="protein sequence ID" value="KAK5581071.1"/>
    <property type="molecule type" value="Genomic_DNA"/>
</dbReference>
<reference evidence="7 8" key="1">
    <citation type="submission" date="2023-11" db="EMBL/GenBank/DDBJ databases">
        <title>Dfirmibasis_genome.</title>
        <authorList>
            <person name="Edelbroek B."/>
            <person name="Kjellin J."/>
            <person name="Jerlstrom-Hultqvist J."/>
            <person name="Soderbom F."/>
        </authorList>
    </citation>
    <scope>NUCLEOTIDE SEQUENCE [LARGE SCALE GENOMIC DNA]</scope>
    <source>
        <strain evidence="7 8">TNS-C-14</strain>
    </source>
</reference>
<dbReference type="Pfam" id="PF00852">
    <property type="entry name" value="Glyco_transf_10"/>
    <property type="match status" value="1"/>
</dbReference>
<keyword evidence="5" id="KW-0472">Membrane</keyword>
<dbReference type="GO" id="GO:0046920">
    <property type="term" value="F:alpha-(1-&gt;3)-fucosyltransferase activity"/>
    <property type="evidence" value="ECO:0007669"/>
    <property type="project" value="TreeGrafter"/>
</dbReference>
<dbReference type="PANTHER" id="PTHR11929">
    <property type="entry name" value="ALPHA- 1,3 -FUCOSYLTRANSFERASE"/>
    <property type="match status" value="1"/>
</dbReference>